<accession>A0AAV3PHQ5</accession>
<protein>
    <submittedName>
        <fullName evidence="1">Uncharacterized protein</fullName>
    </submittedName>
</protein>
<dbReference type="PANTHER" id="PTHR36000:SF3">
    <property type="entry name" value="EMBRYO DEFECTIVE 1273"/>
    <property type="match status" value="1"/>
</dbReference>
<dbReference type="AlphaFoldDB" id="A0AAV3PHQ5"/>
<dbReference type="Proteomes" id="UP001454036">
    <property type="component" value="Unassembled WGS sequence"/>
</dbReference>
<evidence type="ECO:0000313" key="2">
    <source>
        <dbReference type="Proteomes" id="UP001454036"/>
    </source>
</evidence>
<name>A0AAV3PHQ5_LITER</name>
<keyword evidence="2" id="KW-1185">Reference proteome</keyword>
<comment type="caution">
    <text evidence="1">The sequence shown here is derived from an EMBL/GenBank/DDBJ whole genome shotgun (WGS) entry which is preliminary data.</text>
</comment>
<evidence type="ECO:0000313" key="1">
    <source>
        <dbReference type="EMBL" id="GAA0150216.1"/>
    </source>
</evidence>
<organism evidence="1 2">
    <name type="scientific">Lithospermum erythrorhizon</name>
    <name type="common">Purple gromwell</name>
    <name type="synonym">Lithospermum officinale var. erythrorhizon</name>
    <dbReference type="NCBI Taxonomy" id="34254"/>
    <lineage>
        <taxon>Eukaryota</taxon>
        <taxon>Viridiplantae</taxon>
        <taxon>Streptophyta</taxon>
        <taxon>Embryophyta</taxon>
        <taxon>Tracheophyta</taxon>
        <taxon>Spermatophyta</taxon>
        <taxon>Magnoliopsida</taxon>
        <taxon>eudicotyledons</taxon>
        <taxon>Gunneridae</taxon>
        <taxon>Pentapetalae</taxon>
        <taxon>asterids</taxon>
        <taxon>lamiids</taxon>
        <taxon>Boraginales</taxon>
        <taxon>Boraginaceae</taxon>
        <taxon>Boraginoideae</taxon>
        <taxon>Lithospermeae</taxon>
        <taxon>Lithospermum</taxon>
    </lineage>
</organism>
<gene>
    <name evidence="1" type="ORF">LIER_09207</name>
</gene>
<dbReference type="PANTHER" id="PTHR36000">
    <property type="entry name" value="DEFECTIVE 1273 PROTEIN, PUTATIVE-RELATED"/>
    <property type="match status" value="1"/>
</dbReference>
<dbReference type="EMBL" id="BAABME010001547">
    <property type="protein sequence ID" value="GAA0150216.1"/>
    <property type="molecule type" value="Genomic_DNA"/>
</dbReference>
<proteinExistence type="predicted"/>
<sequence length="250" mass="27662">MASPALAFKPLAKLIPNYNQLCYSTSASCSMKFPSMKQSVGSCIMYCGRQGNHLNKHRGHYQGSILCSMKFPTMDQFSDFSNFEKYLDHVNWRILEFTPDPVKRFPWKKAVNVALQQLLMTGKEALKLSLLAVFVVGSLSDIVGSISKSKELLVPLGLLVGCAISEFVKDVSQEFLNNNKDVDETWHLLGMGCIFLLLKIIAIKLSLEGQGFVLHVANGGLMQVLWHLKSSGEVYSTSKGNDASEVESFG</sequence>
<reference evidence="1 2" key="1">
    <citation type="submission" date="2024-01" db="EMBL/GenBank/DDBJ databases">
        <title>The complete chloroplast genome sequence of Lithospermum erythrorhizon: insights into the phylogenetic relationship among Boraginaceae species and the maternal lineages of purple gromwells.</title>
        <authorList>
            <person name="Okada T."/>
            <person name="Watanabe K."/>
        </authorList>
    </citation>
    <scope>NUCLEOTIDE SEQUENCE [LARGE SCALE GENOMIC DNA]</scope>
</reference>